<accession>A0A5S9F733</accession>
<dbReference type="EMBL" id="AP019860">
    <property type="protein sequence ID" value="BBM88298.1"/>
    <property type="molecule type" value="Genomic_DNA"/>
</dbReference>
<dbReference type="InterPro" id="IPR002645">
    <property type="entry name" value="STAS_dom"/>
</dbReference>
<dbReference type="KEGG" id="uam:UABAM_06719"/>
<dbReference type="Pfam" id="PF01740">
    <property type="entry name" value="STAS"/>
    <property type="match status" value="1"/>
</dbReference>
<sequence length="458" mass="51934">MAKVIIKGSVDNTDIIEISDELTERYVSDARSKFMVRLNAKVKNIILLCKNIKRVDSSGASLLAEISSEIKKNGGKVFLVNCPSSVKILINFVGLEHLCEFHNSEEEVCSILNINRQDFLFSATGRALKRQITLHDTIRDKKINLQYNQTMTIASMIEFLQKQFIHLRNIDICLEIGHERLPEDATVIDIFNKYHYSQENVIKISKDDSPREDDFDLDNPTEKITDDVYTGFGTQLMESLGKNEQYGLTGEGTVVDDTTAEEMALQEQVEIKDDLLCSQEVALEVSGTLSQILEQALGRVRRVEKTLEFVLELSSSFSKTKNLKESLKRLMETIYNFEDYGYGVVLLYDRKTGKLETKCAVSNEEDSFQKTMISRRIIQDTEEKRSLMTAVHETSKRMHISIPLLSGKQLLGIIYLIGIPNKQYVREKLLMLSTITNYGALAIENAILIEELDSSLSG</sequence>
<dbReference type="SUPFAM" id="SSF52091">
    <property type="entry name" value="SpoIIaa-like"/>
    <property type="match status" value="1"/>
</dbReference>
<dbReference type="GO" id="GO:0043856">
    <property type="term" value="F:anti-sigma factor antagonist activity"/>
    <property type="evidence" value="ECO:0007669"/>
    <property type="project" value="TreeGrafter"/>
</dbReference>
<dbReference type="InterPro" id="IPR029016">
    <property type="entry name" value="GAF-like_dom_sf"/>
</dbReference>
<dbReference type="PROSITE" id="PS50801">
    <property type="entry name" value="STAS"/>
    <property type="match status" value="1"/>
</dbReference>
<dbReference type="CDD" id="cd07043">
    <property type="entry name" value="STAS_anti-anti-sigma_factors"/>
    <property type="match status" value="1"/>
</dbReference>
<dbReference type="PANTHER" id="PTHR33495">
    <property type="entry name" value="ANTI-SIGMA FACTOR ANTAGONIST TM_1081-RELATED-RELATED"/>
    <property type="match status" value="1"/>
</dbReference>
<reference evidence="2 3" key="1">
    <citation type="submission" date="2019-08" db="EMBL/GenBank/DDBJ databases">
        <title>Complete genome sequence of Candidatus Uab amorphum.</title>
        <authorList>
            <person name="Shiratori T."/>
            <person name="Suzuki S."/>
            <person name="Kakizawa Y."/>
            <person name="Ishida K."/>
        </authorList>
    </citation>
    <scope>NUCLEOTIDE SEQUENCE [LARGE SCALE GENOMIC DNA]</scope>
    <source>
        <strain evidence="2 3">SRT547</strain>
    </source>
</reference>
<gene>
    <name evidence="2" type="ORF">UABAM_06719</name>
</gene>
<keyword evidence="3" id="KW-1185">Reference proteome</keyword>
<feature type="domain" description="STAS" evidence="1">
    <location>
        <begin position="1"/>
        <end position="131"/>
    </location>
</feature>
<dbReference type="Gene3D" id="3.30.750.24">
    <property type="entry name" value="STAS domain"/>
    <property type="match status" value="1"/>
</dbReference>
<proteinExistence type="predicted"/>
<evidence type="ECO:0000313" key="2">
    <source>
        <dbReference type="EMBL" id="BBM88298.1"/>
    </source>
</evidence>
<dbReference type="Gene3D" id="3.30.450.40">
    <property type="match status" value="1"/>
</dbReference>
<organism evidence="2 3">
    <name type="scientific">Uabimicrobium amorphum</name>
    <dbReference type="NCBI Taxonomy" id="2596890"/>
    <lineage>
        <taxon>Bacteria</taxon>
        <taxon>Pseudomonadati</taxon>
        <taxon>Planctomycetota</taxon>
        <taxon>Candidatus Uabimicrobiia</taxon>
        <taxon>Candidatus Uabimicrobiales</taxon>
        <taxon>Candidatus Uabimicrobiaceae</taxon>
        <taxon>Candidatus Uabimicrobium</taxon>
    </lineage>
</organism>
<dbReference type="AlphaFoldDB" id="A0A5S9F733"/>
<protein>
    <recommendedName>
        <fullName evidence="1">STAS domain-containing protein</fullName>
    </recommendedName>
</protein>
<dbReference type="RefSeq" id="WP_152021915.1">
    <property type="nucleotide sequence ID" value="NZ_AP019860.1"/>
</dbReference>
<evidence type="ECO:0000313" key="3">
    <source>
        <dbReference type="Proteomes" id="UP000326354"/>
    </source>
</evidence>
<name>A0A5S9F733_UABAM</name>
<dbReference type="Proteomes" id="UP000326354">
    <property type="component" value="Chromosome"/>
</dbReference>
<dbReference type="SUPFAM" id="SSF55781">
    <property type="entry name" value="GAF domain-like"/>
    <property type="match status" value="1"/>
</dbReference>
<evidence type="ECO:0000259" key="1">
    <source>
        <dbReference type="PROSITE" id="PS50801"/>
    </source>
</evidence>
<dbReference type="InterPro" id="IPR036513">
    <property type="entry name" value="STAS_dom_sf"/>
</dbReference>